<dbReference type="GO" id="GO:0016811">
    <property type="term" value="F:hydrolase activity, acting on carbon-nitrogen (but not peptide) bonds, in linear amides"/>
    <property type="evidence" value="ECO:0007669"/>
    <property type="project" value="InterPro"/>
</dbReference>
<accession>A0A0D6EN23</accession>
<dbReference type="AlphaFoldDB" id="A0A0D6EN23"/>
<evidence type="ECO:0000313" key="1">
    <source>
        <dbReference type="EMBL" id="CEQ41432.1"/>
    </source>
</evidence>
<reference evidence="2" key="1">
    <citation type="submission" date="2015-02" db="EMBL/GenBank/DDBJ databases">
        <authorList>
            <person name="Gon?alves P."/>
        </authorList>
    </citation>
    <scope>NUCLEOTIDE SEQUENCE [LARGE SCALE GENOMIC DNA]</scope>
</reference>
<proteinExistence type="predicted"/>
<dbReference type="Pfam" id="PF03069">
    <property type="entry name" value="FmdA_AmdA"/>
    <property type="match status" value="2"/>
</dbReference>
<dbReference type="Proteomes" id="UP000243876">
    <property type="component" value="Unassembled WGS sequence"/>
</dbReference>
<feature type="non-terminal residue" evidence="1">
    <location>
        <position position="1"/>
    </location>
</feature>
<dbReference type="InterPro" id="IPR004304">
    <property type="entry name" value="FmdA_AmdA"/>
</dbReference>
<sequence>MHGQPHPTIISIDPLKSAKGQKGLMNRWHPDIPAFATVKQGEVFKLETIEWTGGQIRVRSCLPFARAQSRLGQCQLPHRVVNAHHGLARQNSDDADDIRDVDLTQIHYLTGPVAVEGAEPGDALKVELLNIEYFPQQPWGYTGVFERKDGGLFAEQFETRAAKAIWDFEGIYASSRHIPGVRFAGVTHPGIIGTAPSQELLDTWNKREQSVIDAHPDACPAVALPPEPKNAYVGAKTDLPKEVMDKIAREGARTVPGREHGGVSRDGEVLREILPKADPTFLRQNCDIKNLSKGSTCWLPVYVPGGNLSIGDLHFSQGDGELSFCGAIEMSGIVTMKCTVLKGGIEKLALTQPIFLPSPIDPLYSQQLTFEGIGVDLHGDGSQKNMCATTAFKQAALNTMAYLLKLGYTIEQAHLLLSAAPVESHLAAIVDVPNACVTMSLPTQIFDRNILPDGMGPDGFEKRDYGQAAIRSDGLRGIDIFAEKEKKKAQK</sequence>
<dbReference type="EMBL" id="CENE01000014">
    <property type="protein sequence ID" value="CEQ41432.1"/>
    <property type="molecule type" value="Genomic_DNA"/>
</dbReference>
<protein>
    <submittedName>
        <fullName evidence="1">SPOSA6832_03144-mRNA-1:cds</fullName>
    </submittedName>
</protein>
<dbReference type="PANTHER" id="PTHR31891">
    <property type="entry name" value="FORMAMIDASE C869.04-RELATED"/>
    <property type="match status" value="1"/>
</dbReference>
<name>A0A0D6EN23_SPOSA</name>
<keyword evidence="2" id="KW-1185">Reference proteome</keyword>
<gene>
    <name evidence="1" type="primary">SPOSA6832_03144</name>
</gene>
<dbReference type="PANTHER" id="PTHR31891:SF1">
    <property type="entry name" value="FORMAMIDASE C869.04-RELATED"/>
    <property type="match status" value="1"/>
</dbReference>
<evidence type="ECO:0000313" key="2">
    <source>
        <dbReference type="Proteomes" id="UP000243876"/>
    </source>
</evidence>
<organism evidence="1 2">
    <name type="scientific">Sporidiobolus salmonicolor</name>
    <name type="common">Yeast-like fungus</name>
    <name type="synonym">Sporobolomyces salmonicolor</name>
    <dbReference type="NCBI Taxonomy" id="5005"/>
    <lineage>
        <taxon>Eukaryota</taxon>
        <taxon>Fungi</taxon>
        <taxon>Dikarya</taxon>
        <taxon>Basidiomycota</taxon>
        <taxon>Pucciniomycotina</taxon>
        <taxon>Microbotryomycetes</taxon>
        <taxon>Sporidiobolales</taxon>
        <taxon>Sporidiobolaceae</taxon>
        <taxon>Sporobolomyces</taxon>
    </lineage>
</organism>
<dbReference type="SUPFAM" id="SSF141130">
    <property type="entry name" value="Acetamidase/Formamidase-like"/>
    <property type="match status" value="1"/>
</dbReference>
<dbReference type="Gene3D" id="2.60.120.580">
    <property type="entry name" value="Acetamidase/Formamidase-like domains"/>
    <property type="match status" value="1"/>
</dbReference>
<dbReference type="OrthoDB" id="9975579at2759"/>